<dbReference type="Proteomes" id="UP000661435">
    <property type="component" value="Unassembled WGS sequence"/>
</dbReference>
<dbReference type="PANTHER" id="PTHR43830">
    <property type="entry name" value="PROTEIN PSP1"/>
    <property type="match status" value="1"/>
</dbReference>
<proteinExistence type="predicted"/>
<reference evidence="3" key="1">
    <citation type="submission" date="2020-08" db="EMBL/GenBank/DDBJ databases">
        <title>Genome public.</title>
        <authorList>
            <person name="Liu C."/>
            <person name="Sun Q."/>
        </authorList>
    </citation>
    <scope>NUCLEOTIDE SEQUENCE</scope>
    <source>
        <strain evidence="3">NSJ-51</strain>
    </source>
</reference>
<dbReference type="InterPro" id="IPR007557">
    <property type="entry name" value="PSP1_C"/>
</dbReference>
<protein>
    <submittedName>
        <fullName evidence="3">Stage 0 sporulation family protein</fullName>
    </submittedName>
</protein>
<comment type="caution">
    <text evidence="3">The sequence shown here is derived from an EMBL/GenBank/DDBJ whole genome shotgun (WGS) entry which is preliminary data.</text>
</comment>
<dbReference type="RefSeq" id="WP_186907472.1">
    <property type="nucleotide sequence ID" value="NZ_JACOPP010000008.1"/>
</dbReference>
<dbReference type="GO" id="GO:0005737">
    <property type="term" value="C:cytoplasm"/>
    <property type="evidence" value="ECO:0007669"/>
    <property type="project" value="TreeGrafter"/>
</dbReference>
<dbReference type="AlphaFoldDB" id="A0A8J6M5E4"/>
<feature type="compositionally biased region" description="Basic residues" evidence="1">
    <location>
        <begin position="400"/>
        <end position="410"/>
    </location>
</feature>
<feature type="region of interest" description="Disordered" evidence="1">
    <location>
        <begin position="315"/>
        <end position="423"/>
    </location>
</feature>
<dbReference type="NCBIfam" id="NF041131">
    <property type="entry name" value="RicT_YaaT_fam"/>
    <property type="match status" value="1"/>
</dbReference>
<evidence type="ECO:0000313" key="3">
    <source>
        <dbReference type="EMBL" id="MBC5733577.1"/>
    </source>
</evidence>
<sequence length="423" mass="46914">MTEIIGVRFKSGGKQYYFDPKGVAVQSGQGVIIETSRGLEYGECSQSNTMVEDEAVVQPLRELVRIATDKDLETVRRNREKEEKAFLICQEKIAQHGLDMKLVEVEYNFEGNKILFFFTSEGRVDFRALVKDLAGVFHSRIELRQIGVRDEAKMLGGLGICGKPFCCATFLDEFQPVSIKMAKTQNLSLNPTKISGTCGRLMCCLKYEQEAYEDAVKRMPKNESFVETPEGVGTVSQVNLLREQVKVRLEDAPDSPKCFHNCEICVVRNGKGKRPEGYVAPPPEELAKLRKVTPAEEPKRLSDTLDAALSGLGVNAPAAPEQQEHSGEARPRRRGRGKGGGRNNAAEAAARHPEQAAPQTAKPPKPAREKKHQGPKERPAPQQAHPAEPGENAGGEEKKQRRPRRRYRGKPKGERPQPPAQGE</sequence>
<dbReference type="InterPro" id="IPR047767">
    <property type="entry name" value="PSP1-like"/>
</dbReference>
<evidence type="ECO:0000313" key="4">
    <source>
        <dbReference type="Proteomes" id="UP000661435"/>
    </source>
</evidence>
<evidence type="ECO:0000256" key="1">
    <source>
        <dbReference type="SAM" id="MobiDB-lite"/>
    </source>
</evidence>
<dbReference type="Pfam" id="PF04468">
    <property type="entry name" value="PSP1"/>
    <property type="match status" value="1"/>
</dbReference>
<evidence type="ECO:0000259" key="2">
    <source>
        <dbReference type="PROSITE" id="PS51411"/>
    </source>
</evidence>
<gene>
    <name evidence="3" type="ORF">H8S57_07525</name>
</gene>
<keyword evidence="4" id="KW-1185">Reference proteome</keyword>
<dbReference type="PROSITE" id="PS51411">
    <property type="entry name" value="PSP1_C"/>
    <property type="match status" value="1"/>
</dbReference>
<name>A0A8J6M5E4_9FIRM</name>
<organism evidence="3 4">
    <name type="scientific">Lawsonibacter hominis</name>
    <dbReference type="NCBI Taxonomy" id="2763053"/>
    <lineage>
        <taxon>Bacteria</taxon>
        <taxon>Bacillati</taxon>
        <taxon>Bacillota</taxon>
        <taxon>Clostridia</taxon>
        <taxon>Eubacteriales</taxon>
        <taxon>Oscillospiraceae</taxon>
        <taxon>Lawsonibacter</taxon>
    </lineage>
</organism>
<feature type="domain" description="PSP1 C-terminal" evidence="2">
    <location>
        <begin position="61"/>
        <end position="146"/>
    </location>
</feature>
<dbReference type="EMBL" id="JACOPP010000008">
    <property type="protein sequence ID" value="MBC5733577.1"/>
    <property type="molecule type" value="Genomic_DNA"/>
</dbReference>
<dbReference type="PANTHER" id="PTHR43830:SF3">
    <property type="entry name" value="PROTEIN PSP1"/>
    <property type="match status" value="1"/>
</dbReference>
<accession>A0A8J6M5E4</accession>